<evidence type="ECO:0000313" key="2">
    <source>
        <dbReference type="EMBL" id="TBU33653.1"/>
    </source>
</evidence>
<dbReference type="Proteomes" id="UP000292957">
    <property type="component" value="Unassembled WGS sequence"/>
</dbReference>
<feature type="compositionally biased region" description="Polar residues" evidence="1">
    <location>
        <begin position="638"/>
        <end position="660"/>
    </location>
</feature>
<feature type="compositionally biased region" description="Polar residues" evidence="1">
    <location>
        <begin position="417"/>
        <end position="427"/>
    </location>
</feature>
<dbReference type="EMBL" id="ML143390">
    <property type="protein sequence ID" value="TBU33653.1"/>
    <property type="molecule type" value="Genomic_DNA"/>
</dbReference>
<proteinExistence type="predicted"/>
<feature type="compositionally biased region" description="Low complexity" evidence="1">
    <location>
        <begin position="292"/>
        <end position="311"/>
    </location>
</feature>
<feature type="compositionally biased region" description="Polar residues" evidence="1">
    <location>
        <begin position="617"/>
        <end position="629"/>
    </location>
</feature>
<evidence type="ECO:0008006" key="3">
    <source>
        <dbReference type="Google" id="ProtNLM"/>
    </source>
</evidence>
<dbReference type="OrthoDB" id="3144405at2759"/>
<feature type="compositionally biased region" description="Basic and acidic residues" evidence="1">
    <location>
        <begin position="814"/>
        <end position="826"/>
    </location>
</feature>
<feature type="compositionally biased region" description="Polar residues" evidence="1">
    <location>
        <begin position="1120"/>
        <end position="1142"/>
    </location>
</feature>
<feature type="compositionally biased region" description="Low complexity" evidence="1">
    <location>
        <begin position="1028"/>
        <end position="1038"/>
    </location>
</feature>
<sequence>MTDSIPNPWIVEYLVDIAEQYGANLAAVPRKDKAAKAQLVKFLTFPPPDKDEPCALWVEISDKKHIIRARLSADAIQKHDANPAHGGKPITSRKSAFVLLKDFRPALGRVARRDGQSGMTEESTLFLDVDTIVLKGAFGEAMWGSPVDSSNDPKVRDWIHGLRQHGGAGNVLKLRKQEAAAHAAEREEFEKKAAMKPAAKPSMQTTINPAALDMKVRVARKSVAQKPKKSINDEDSRQALIPINKEVLRRAAWKRFHANMVKYFRPPDDIFEQLISLCDGSSSKSAIRVSKAAQRQQPRSRSGSPRAGTPRFSPPPRSPSHWSPSVRGSPQRDPASDSSETEEEPSDDGMEVDDPNSAQVNGTMDEDPPDPPEANGGIDERRDEDEDAAANHSSSSLTMPPPAQPRPAPTPSDVPYATSQPQPQSQVAEPPSQAADHDLPPSSLPIPPSSLRDQLSSPLTQGRDIYQPSSVPRLGWSASEPLIRRVPPPVYSMLRPDPDASGEGRVLVENSDTASPGSQRVGMSQSQSHIQSQSQSQSQGRDEGEEERSQEQRGSQYQRPSKLRNELRHGRTRSAEREEDVHAAVTHDEEPVPVESSQGRIEGVLATEAEEEGPPALSQNVQNLSQPPSQDMHDPLHSPSQESQKSRQSLSYQGDSQSQDKTAEAPPAPSEAPVAGAEEAAVYESEEAPVTLDENLPLADRTVVHVERASPPSPMQVDEEPGSLVENVGNAPTWAAIKSAPSTDSEGADSQEEEADVDQLLSDPIDMGQRDRAPTTKTRRKGATIQGARGQLDPGDARTAAMVDRYVSGIQKKTAKEKAQRRDGRPSAEVLASRRPTPAADEQPKARLAQRRNKGQGGPGVPYDRGVFTNEESLKLTGEDEHPSPVDSPPASKHSRHDPEVWTAPTFMRKRSRSKEDIGSRLAKANGKPQPSAVLAAGTTAVQKRPASVSPELEQEEPSTKKRKTSTAAISVSGDNAKPRLEQQQAGQRDRKSEHVSAAASGPSTLSRDRTQDLQALPKKPTQTRPPSDAASASDAGSTALNSKYLDLRAASRSSSRSSTRAPRAGTRGPVQTIPTPSEASSSTGKGKARTLTVTDERKGSVSSSMPRSKPVLPVLSGAKTVSSRGTTQRSSDPAKQGSLSTHAVPAPSGSSSGGGALVSELPPPGPDKPAEQRKSLLDGYKVSLDLVKVPGGPPLLDWNDLLHILLRTGQARARPASGASRSGGDG</sequence>
<feature type="compositionally biased region" description="Basic and acidic residues" evidence="1">
    <location>
        <begin position="563"/>
        <end position="590"/>
    </location>
</feature>
<gene>
    <name evidence="2" type="ORF">BD311DRAFT_861539</name>
</gene>
<feature type="compositionally biased region" description="Low complexity" evidence="1">
    <location>
        <begin position="522"/>
        <end position="539"/>
    </location>
</feature>
<feature type="compositionally biased region" description="Low complexity" evidence="1">
    <location>
        <begin position="1049"/>
        <end position="1068"/>
    </location>
</feature>
<feature type="region of interest" description="Disordered" evidence="1">
    <location>
        <begin position="287"/>
        <end position="1177"/>
    </location>
</feature>
<feature type="compositionally biased region" description="Polar residues" evidence="1">
    <location>
        <begin position="1073"/>
        <end position="1085"/>
    </location>
</feature>
<evidence type="ECO:0000256" key="1">
    <source>
        <dbReference type="SAM" id="MobiDB-lite"/>
    </source>
</evidence>
<accession>A0A4V2K1Q3</accession>
<feature type="compositionally biased region" description="Acidic residues" evidence="1">
    <location>
        <begin position="339"/>
        <end position="354"/>
    </location>
</feature>
<feature type="compositionally biased region" description="Low complexity" evidence="1">
    <location>
        <begin position="671"/>
        <end position="683"/>
    </location>
</feature>
<feature type="compositionally biased region" description="Acidic residues" evidence="1">
    <location>
        <begin position="746"/>
        <end position="757"/>
    </location>
</feature>
<feature type="compositionally biased region" description="Pro residues" evidence="1">
    <location>
        <begin position="399"/>
        <end position="412"/>
    </location>
</feature>
<organism evidence="2">
    <name type="scientific">Dichomitus squalens</name>
    <dbReference type="NCBI Taxonomy" id="114155"/>
    <lineage>
        <taxon>Eukaryota</taxon>
        <taxon>Fungi</taxon>
        <taxon>Dikarya</taxon>
        <taxon>Basidiomycota</taxon>
        <taxon>Agaricomycotina</taxon>
        <taxon>Agaricomycetes</taxon>
        <taxon>Polyporales</taxon>
        <taxon>Polyporaceae</taxon>
        <taxon>Dichomitus</taxon>
    </lineage>
</organism>
<reference evidence="2" key="1">
    <citation type="submission" date="2019-01" db="EMBL/GenBank/DDBJ databases">
        <title>Draft genome sequences of three monokaryotic isolates of the white-rot basidiomycete fungus Dichomitus squalens.</title>
        <authorList>
            <consortium name="DOE Joint Genome Institute"/>
            <person name="Lopez S.C."/>
            <person name="Andreopoulos B."/>
            <person name="Pangilinan J."/>
            <person name="Lipzen A."/>
            <person name="Riley R."/>
            <person name="Ahrendt S."/>
            <person name="Ng V."/>
            <person name="Barry K."/>
            <person name="Daum C."/>
            <person name="Grigoriev I.V."/>
            <person name="Hilden K.S."/>
            <person name="Makela M.R."/>
            <person name="de Vries R.P."/>
        </authorList>
    </citation>
    <scope>NUCLEOTIDE SEQUENCE [LARGE SCALE GENOMIC DNA]</scope>
    <source>
        <strain evidence="2">OM18370.1</strain>
    </source>
</reference>
<dbReference type="AlphaFoldDB" id="A0A4V2K1Q3"/>
<name>A0A4V2K1Q3_9APHY</name>
<protein>
    <recommendedName>
        <fullName evidence="3">Telomere replication protein EST3</fullName>
    </recommendedName>
</protein>
<feature type="compositionally biased region" description="Basic and acidic residues" evidence="1">
    <location>
        <begin position="872"/>
        <end position="884"/>
    </location>
</feature>